<organism evidence="1 2">
    <name type="scientific">Flavisolibacter ginsengisoli DSM 18119</name>
    <dbReference type="NCBI Taxonomy" id="1121884"/>
    <lineage>
        <taxon>Bacteria</taxon>
        <taxon>Pseudomonadati</taxon>
        <taxon>Bacteroidota</taxon>
        <taxon>Chitinophagia</taxon>
        <taxon>Chitinophagales</taxon>
        <taxon>Chitinophagaceae</taxon>
        <taxon>Flavisolibacter</taxon>
    </lineage>
</organism>
<accession>A0A1M4U883</accession>
<proteinExistence type="predicted"/>
<reference evidence="1 2" key="1">
    <citation type="submission" date="2016-11" db="EMBL/GenBank/DDBJ databases">
        <authorList>
            <person name="Jaros S."/>
            <person name="Januszkiewicz K."/>
            <person name="Wedrychowicz H."/>
        </authorList>
    </citation>
    <scope>NUCLEOTIDE SEQUENCE [LARGE SCALE GENOMIC DNA]</scope>
    <source>
        <strain evidence="1 2">DSM 18119</strain>
    </source>
</reference>
<sequence length="122" mass="14727">MKTSTAMLFFTLFLFIFFSCNQIKQDSPESIGKTLFTILKENDSDGWNKIYRKSESSHAFFSDERNAMERHNRNFLWEEAEYLRTKFKGDKCHIIMRCRGYDYQFYFAARKHDDGNYYVYAL</sequence>
<dbReference type="STRING" id="1121884.SAMN02745131_00556"/>
<keyword evidence="2" id="KW-1185">Reference proteome</keyword>
<dbReference type="EMBL" id="FQUU01000002">
    <property type="protein sequence ID" value="SHE52826.1"/>
    <property type="molecule type" value="Genomic_DNA"/>
</dbReference>
<name>A0A1M4U883_9BACT</name>
<dbReference type="RefSeq" id="WP_072833718.1">
    <property type="nucleotide sequence ID" value="NZ_FQUU01000002.1"/>
</dbReference>
<dbReference type="PROSITE" id="PS51257">
    <property type="entry name" value="PROKAR_LIPOPROTEIN"/>
    <property type="match status" value="1"/>
</dbReference>
<evidence type="ECO:0000313" key="2">
    <source>
        <dbReference type="Proteomes" id="UP000184048"/>
    </source>
</evidence>
<gene>
    <name evidence="1" type="ORF">SAMN02745131_00556</name>
</gene>
<evidence type="ECO:0000313" key="1">
    <source>
        <dbReference type="EMBL" id="SHE52826.1"/>
    </source>
</evidence>
<protein>
    <submittedName>
        <fullName evidence="1">Uncharacterized protein</fullName>
    </submittedName>
</protein>
<dbReference type="Proteomes" id="UP000184048">
    <property type="component" value="Unassembled WGS sequence"/>
</dbReference>
<dbReference type="AlphaFoldDB" id="A0A1M4U883"/>